<dbReference type="GO" id="GO:0003887">
    <property type="term" value="F:DNA-directed DNA polymerase activity"/>
    <property type="evidence" value="ECO:0007669"/>
    <property type="project" value="UniProtKB-KW"/>
</dbReference>
<keyword evidence="3 11" id="KW-0548">Nucleotidyltransferase</keyword>
<dbReference type="SUPFAM" id="SSF48019">
    <property type="entry name" value="post-AAA+ oligomerization domain-like"/>
    <property type="match status" value="1"/>
</dbReference>
<dbReference type="CDD" id="cd00009">
    <property type="entry name" value="AAA"/>
    <property type="match status" value="1"/>
</dbReference>
<reference evidence="14 15" key="1">
    <citation type="submission" date="2016-10" db="EMBL/GenBank/DDBJ databases">
        <authorList>
            <person name="de Groot N.N."/>
        </authorList>
    </citation>
    <scope>NUCLEOTIDE SEQUENCE [LARGE SCALE GENOMIC DNA]</scope>
    <source>
        <strain evidence="14 15">AB35.6</strain>
    </source>
</reference>
<evidence type="ECO:0000256" key="8">
    <source>
        <dbReference type="ARBA" id="ARBA00022840"/>
    </source>
</evidence>
<keyword evidence="9 11" id="KW-0239">DNA-directed DNA polymerase</keyword>
<dbReference type="Gene3D" id="1.10.8.60">
    <property type="match status" value="1"/>
</dbReference>
<dbReference type="NCBIfam" id="TIGR02397">
    <property type="entry name" value="dnaX_nterm"/>
    <property type="match status" value="1"/>
</dbReference>
<dbReference type="InterPro" id="IPR012763">
    <property type="entry name" value="DNA_pol_III_sug/sutau_N"/>
</dbReference>
<feature type="region of interest" description="Disordered" evidence="12">
    <location>
        <begin position="621"/>
        <end position="643"/>
    </location>
</feature>
<evidence type="ECO:0000313" key="15">
    <source>
        <dbReference type="Proteomes" id="UP000182409"/>
    </source>
</evidence>
<evidence type="ECO:0000256" key="4">
    <source>
        <dbReference type="ARBA" id="ARBA00022705"/>
    </source>
</evidence>
<evidence type="ECO:0000256" key="5">
    <source>
        <dbReference type="ARBA" id="ARBA00022723"/>
    </source>
</evidence>
<accession>A0A1H4J4J7</accession>
<name>A0A1H4J4J7_9BACT</name>
<dbReference type="NCBIfam" id="NF004046">
    <property type="entry name" value="PRK05563.1"/>
    <property type="match status" value="1"/>
</dbReference>
<organism evidence="14 15">
    <name type="scientific">Terriglobus roseus</name>
    <dbReference type="NCBI Taxonomy" id="392734"/>
    <lineage>
        <taxon>Bacteria</taxon>
        <taxon>Pseudomonadati</taxon>
        <taxon>Acidobacteriota</taxon>
        <taxon>Terriglobia</taxon>
        <taxon>Terriglobales</taxon>
        <taxon>Acidobacteriaceae</taxon>
        <taxon>Terriglobus</taxon>
    </lineage>
</organism>
<dbReference type="AlphaFoldDB" id="A0A1H4J4J7"/>
<evidence type="ECO:0000256" key="1">
    <source>
        <dbReference type="ARBA" id="ARBA00006360"/>
    </source>
</evidence>
<gene>
    <name evidence="11" type="primary">dnaX</name>
    <name evidence="14" type="ORF">SAMN05443244_0363</name>
</gene>
<keyword evidence="7" id="KW-0862">Zinc</keyword>
<dbReference type="InterPro" id="IPR008921">
    <property type="entry name" value="DNA_pol3_clamp-load_cplx_C"/>
</dbReference>
<dbReference type="InterPro" id="IPR045085">
    <property type="entry name" value="HLD_clamp_pol_III_gamma_tau"/>
</dbReference>
<evidence type="ECO:0000256" key="2">
    <source>
        <dbReference type="ARBA" id="ARBA00022679"/>
    </source>
</evidence>
<evidence type="ECO:0000256" key="7">
    <source>
        <dbReference type="ARBA" id="ARBA00022833"/>
    </source>
</evidence>
<dbReference type="OrthoDB" id="9810148at2"/>
<dbReference type="SUPFAM" id="SSF52540">
    <property type="entry name" value="P-loop containing nucleoside triphosphate hydrolases"/>
    <property type="match status" value="1"/>
</dbReference>
<feature type="region of interest" description="Disordered" evidence="12">
    <location>
        <begin position="722"/>
        <end position="745"/>
    </location>
</feature>
<dbReference type="InterPro" id="IPR050238">
    <property type="entry name" value="DNA_Rep/Repair_Clamp_Loader"/>
</dbReference>
<dbReference type="EC" id="2.7.7.7" evidence="11"/>
<dbReference type="GO" id="GO:0003677">
    <property type="term" value="F:DNA binding"/>
    <property type="evidence" value="ECO:0007669"/>
    <property type="project" value="InterPro"/>
</dbReference>
<protein>
    <recommendedName>
        <fullName evidence="11">DNA polymerase III subunit gamma/tau</fullName>
        <ecNumber evidence="11">2.7.7.7</ecNumber>
    </recommendedName>
</protein>
<evidence type="ECO:0000256" key="9">
    <source>
        <dbReference type="ARBA" id="ARBA00022932"/>
    </source>
</evidence>
<dbReference type="InterPro" id="IPR003593">
    <property type="entry name" value="AAA+_ATPase"/>
</dbReference>
<comment type="similarity">
    <text evidence="1 11">Belongs to the DnaX/STICHEL family.</text>
</comment>
<dbReference type="Proteomes" id="UP000182409">
    <property type="component" value="Unassembled WGS sequence"/>
</dbReference>
<keyword evidence="5" id="KW-0479">Metal-binding</keyword>
<dbReference type="SMART" id="SM00382">
    <property type="entry name" value="AAA"/>
    <property type="match status" value="1"/>
</dbReference>
<dbReference type="FunFam" id="3.40.50.300:FF:000014">
    <property type="entry name" value="DNA polymerase III subunit gamma/tau"/>
    <property type="match status" value="1"/>
</dbReference>
<evidence type="ECO:0000256" key="11">
    <source>
        <dbReference type="RuleBase" id="RU364063"/>
    </source>
</evidence>
<keyword evidence="8 11" id="KW-0067">ATP-binding</keyword>
<feature type="region of interest" description="Disordered" evidence="12">
    <location>
        <begin position="391"/>
        <end position="433"/>
    </location>
</feature>
<dbReference type="PANTHER" id="PTHR11669:SF0">
    <property type="entry name" value="PROTEIN STICHEL-LIKE 2"/>
    <property type="match status" value="1"/>
</dbReference>
<dbReference type="Pfam" id="PF22608">
    <property type="entry name" value="DNAX_ATPase_lid"/>
    <property type="match status" value="1"/>
</dbReference>
<sequence>MAMAYQVLARKYRPQRFADVAGQDHVTRTLQNALEQDRIAHGYIFSGHRGIGKTTIARILACALNCQNTIGSKERPTPEPCLVCDACTEIRAGNAVDVIEIDAATNRGIDEIRELRDAARYRPSRDRFKIYILDEAHQITDAAFNALLKTLEEPPDHIVFMMATTEPENIPQTIRSRCQHFSFHAVKLDDILNELRGIAAHEGVLADEAALALLAEAGDGSMRDALSIMDQAIASAPLLDGKAELSAGEIRELMGTVPNTVFEEILESVARNDSAAVLTTAGRLLDAGNSSSQIARQFVRYLRNTIVAKIASLTEEQNTSDLLQISPDERRRAVRTAMLFTEEELTRFLSVMLRTFDDLGFRQEQRLHLELGLIKLVHLQRLIPVEEFLSQLPKPSSNPTPRTIPPPRPAAAPSTAPARPAAPPSRYEAGGNVTGLPAKEELKAPSTASSSSATTIPSASATVAPTASATINPFAPATPSPRGESQPVPTPASPSVEAGAGAPYMREADVWASREARPVGSVTPATGRTDGALALAPDPVAHEPANLPPFSSPGVTTPPEPVVVKPANLSPFTAPAVATPAEPTTGLNIRIQPSAVALADPPAAHADEAYDPSWETMALPEADPEATQPASAPAATGAAGDAAQLQAGAVEALFETRKHNSAAEQLEETTWTIADGEVLIATTLSKPLMATIFRPDVEAIIKTALRQKGLGGVRIVFQPATPESKAKAATPKKPRTGSAQAKAMEHPTVQAAQRLFNAEVTNVFDLRKD</sequence>
<comment type="catalytic activity">
    <reaction evidence="10 11">
        <text>DNA(n) + a 2'-deoxyribonucleoside 5'-triphosphate = DNA(n+1) + diphosphate</text>
        <dbReference type="Rhea" id="RHEA:22508"/>
        <dbReference type="Rhea" id="RHEA-COMP:17339"/>
        <dbReference type="Rhea" id="RHEA-COMP:17340"/>
        <dbReference type="ChEBI" id="CHEBI:33019"/>
        <dbReference type="ChEBI" id="CHEBI:61560"/>
        <dbReference type="ChEBI" id="CHEBI:173112"/>
        <dbReference type="EC" id="2.7.7.7"/>
    </reaction>
</comment>
<evidence type="ECO:0000313" key="14">
    <source>
        <dbReference type="EMBL" id="SEB41269.1"/>
    </source>
</evidence>
<dbReference type="EMBL" id="FNSD01000001">
    <property type="protein sequence ID" value="SEB41269.1"/>
    <property type="molecule type" value="Genomic_DNA"/>
</dbReference>
<dbReference type="Gene3D" id="3.40.50.300">
    <property type="entry name" value="P-loop containing nucleotide triphosphate hydrolases"/>
    <property type="match status" value="1"/>
</dbReference>
<dbReference type="GO" id="GO:0005524">
    <property type="term" value="F:ATP binding"/>
    <property type="evidence" value="ECO:0007669"/>
    <property type="project" value="UniProtKB-KW"/>
</dbReference>
<evidence type="ECO:0000256" key="12">
    <source>
        <dbReference type="SAM" id="MobiDB-lite"/>
    </source>
</evidence>
<dbReference type="Pfam" id="PF12169">
    <property type="entry name" value="DNA_pol3_gamma3"/>
    <property type="match status" value="1"/>
</dbReference>
<comment type="subunit">
    <text evidence="11">DNA polymerase III contains a core (composed of alpha, epsilon and theta chains) that associates with a tau subunit. This core dimerizes to form the POLIII' complex. PolIII' associates with the gamma complex (composed of gamma, delta, delta', psi and chi chains) and with the beta chain to form the complete DNA polymerase III complex.</text>
</comment>
<dbReference type="Pfam" id="PF13177">
    <property type="entry name" value="DNA_pol3_delta2"/>
    <property type="match status" value="1"/>
</dbReference>
<keyword evidence="2 11" id="KW-0808">Transferase</keyword>
<feature type="region of interest" description="Disordered" evidence="12">
    <location>
        <begin position="470"/>
        <end position="500"/>
    </location>
</feature>
<evidence type="ECO:0000256" key="6">
    <source>
        <dbReference type="ARBA" id="ARBA00022741"/>
    </source>
</evidence>
<feature type="compositionally biased region" description="Low complexity" evidence="12">
    <location>
        <begin position="626"/>
        <end position="643"/>
    </location>
</feature>
<dbReference type="InterPro" id="IPR027417">
    <property type="entry name" value="P-loop_NTPase"/>
</dbReference>
<keyword evidence="6 11" id="KW-0547">Nucleotide-binding</keyword>
<proteinExistence type="inferred from homology"/>
<feature type="compositionally biased region" description="Pro residues" evidence="12">
    <location>
        <begin position="396"/>
        <end position="410"/>
    </location>
</feature>
<comment type="function">
    <text evidence="11">DNA polymerase III is a complex, multichain enzyme responsible for most of the replicative synthesis in bacteria. This DNA polymerase also exhibits 3' to 5' exonuclease activity.</text>
</comment>
<dbReference type="InterPro" id="IPR022754">
    <property type="entry name" value="DNA_pol_III_gamma-3"/>
</dbReference>
<dbReference type="GO" id="GO:0046872">
    <property type="term" value="F:metal ion binding"/>
    <property type="evidence" value="ECO:0007669"/>
    <property type="project" value="UniProtKB-KW"/>
</dbReference>
<dbReference type="Gene3D" id="1.20.272.10">
    <property type="match status" value="1"/>
</dbReference>
<evidence type="ECO:0000256" key="3">
    <source>
        <dbReference type="ARBA" id="ARBA00022695"/>
    </source>
</evidence>
<evidence type="ECO:0000256" key="10">
    <source>
        <dbReference type="ARBA" id="ARBA00049244"/>
    </source>
</evidence>
<feature type="domain" description="AAA+ ATPase" evidence="13">
    <location>
        <begin position="39"/>
        <end position="187"/>
    </location>
</feature>
<dbReference type="GO" id="GO:0009360">
    <property type="term" value="C:DNA polymerase III complex"/>
    <property type="evidence" value="ECO:0007669"/>
    <property type="project" value="InterPro"/>
</dbReference>
<dbReference type="GO" id="GO:0006261">
    <property type="term" value="P:DNA-templated DNA replication"/>
    <property type="evidence" value="ECO:0007669"/>
    <property type="project" value="TreeGrafter"/>
</dbReference>
<keyword evidence="4 11" id="KW-0235">DNA replication</keyword>
<dbReference type="PANTHER" id="PTHR11669">
    <property type="entry name" value="REPLICATION FACTOR C / DNA POLYMERASE III GAMMA-TAU SUBUNIT"/>
    <property type="match status" value="1"/>
</dbReference>
<evidence type="ECO:0000259" key="13">
    <source>
        <dbReference type="SMART" id="SM00382"/>
    </source>
</evidence>